<dbReference type="STRING" id="2756.BFR44_10545"/>
<dbReference type="AlphaFoldDB" id="A0A1D2LFT7"/>
<dbReference type="Gene3D" id="1.10.10.10">
    <property type="entry name" value="Winged helix-like DNA-binding domain superfamily/Winged helix DNA-binding domain"/>
    <property type="match status" value="1"/>
</dbReference>
<evidence type="ECO:0000313" key="2">
    <source>
        <dbReference type="Proteomes" id="UP000243591"/>
    </source>
</evidence>
<reference evidence="1 2" key="1">
    <citation type="submission" date="2017-09" db="EMBL/GenBank/DDBJ databases">
        <title>Complete Genome Sequences of Two Strains of the Meat Spoilage Bacterium Brochothrix thermosphacta Isolated from Ground Chicken.</title>
        <authorList>
            <person name="Paoli G.C."/>
            <person name="Wijey C."/>
            <person name="Chen C.-Y."/>
            <person name="Nguyen L."/>
            <person name="Yan X."/>
            <person name="Irwin P.L."/>
        </authorList>
    </citation>
    <scope>NUCLEOTIDE SEQUENCE [LARGE SCALE GENOMIC DNA]</scope>
    <source>
        <strain evidence="1 2">BI</strain>
    </source>
</reference>
<dbReference type="KEGG" id="bths:CNY62_10265"/>
<dbReference type="NCBIfam" id="TIGR00738">
    <property type="entry name" value="rrf2_super"/>
    <property type="match status" value="1"/>
</dbReference>
<keyword evidence="2" id="KW-1185">Reference proteome</keyword>
<dbReference type="GO" id="GO:0005829">
    <property type="term" value="C:cytosol"/>
    <property type="evidence" value="ECO:0007669"/>
    <property type="project" value="TreeGrafter"/>
</dbReference>
<proteinExistence type="predicted"/>
<dbReference type="PROSITE" id="PS51197">
    <property type="entry name" value="HTH_RRF2_2"/>
    <property type="match status" value="1"/>
</dbReference>
<dbReference type="RefSeq" id="WP_069126103.1">
    <property type="nucleotide sequence ID" value="NZ_CP023483.1"/>
</dbReference>
<dbReference type="PANTHER" id="PTHR33221:SF9">
    <property type="entry name" value="RRF2 FAMILY PROTEIN"/>
    <property type="match status" value="1"/>
</dbReference>
<dbReference type="InterPro" id="IPR000944">
    <property type="entry name" value="Tscrpt_reg_Rrf2"/>
</dbReference>
<gene>
    <name evidence="1" type="ORF">CNY62_10265</name>
</gene>
<dbReference type="OrthoDB" id="9808360at2"/>
<sequence length="166" mass="18601">MKFSKSMKQAICIMVLLATQIPEKSLKSQDISERLQMSQAYLKKIMRKLVVAGLIKSVSGNNGGYMIVKSINEMTLYDIYHAVCGPVQTFSDEDNMLLYAFNGAMQAKNGLQELEEVFSLMDRGIEKFLKGIIAGPFLKNILGVSEVPVVDWTDVEKSIKDNLREV</sequence>
<dbReference type="InterPro" id="IPR030489">
    <property type="entry name" value="TR_Rrf2-type_CS"/>
</dbReference>
<evidence type="ECO:0000313" key="1">
    <source>
        <dbReference type="EMBL" id="ATF26739.1"/>
    </source>
</evidence>
<dbReference type="SUPFAM" id="SSF46785">
    <property type="entry name" value="Winged helix' DNA-binding domain"/>
    <property type="match status" value="1"/>
</dbReference>
<dbReference type="EMBL" id="CP023483">
    <property type="protein sequence ID" value="ATF26739.1"/>
    <property type="molecule type" value="Genomic_DNA"/>
</dbReference>
<dbReference type="InterPro" id="IPR036390">
    <property type="entry name" value="WH_DNA-bd_sf"/>
</dbReference>
<dbReference type="GO" id="GO:0003700">
    <property type="term" value="F:DNA-binding transcription factor activity"/>
    <property type="evidence" value="ECO:0007669"/>
    <property type="project" value="TreeGrafter"/>
</dbReference>
<dbReference type="PROSITE" id="PS01332">
    <property type="entry name" value="HTH_RRF2_1"/>
    <property type="match status" value="1"/>
</dbReference>
<accession>A0A1D2LFT7</accession>
<dbReference type="InterPro" id="IPR036388">
    <property type="entry name" value="WH-like_DNA-bd_sf"/>
</dbReference>
<protein>
    <submittedName>
        <fullName evidence="1">Transcriptional regulator</fullName>
    </submittedName>
</protein>
<name>A0A1D2LFT7_BROTH</name>
<organism evidence="1 2">
    <name type="scientific">Brochothrix thermosphacta</name>
    <name type="common">Microbacterium thermosphactum</name>
    <dbReference type="NCBI Taxonomy" id="2756"/>
    <lineage>
        <taxon>Bacteria</taxon>
        <taxon>Bacillati</taxon>
        <taxon>Bacillota</taxon>
        <taxon>Bacilli</taxon>
        <taxon>Bacillales</taxon>
        <taxon>Listeriaceae</taxon>
        <taxon>Brochothrix</taxon>
    </lineage>
</organism>
<dbReference type="Proteomes" id="UP000243591">
    <property type="component" value="Chromosome"/>
</dbReference>
<dbReference type="Pfam" id="PF02082">
    <property type="entry name" value="Rrf2"/>
    <property type="match status" value="1"/>
</dbReference>
<dbReference type="PANTHER" id="PTHR33221">
    <property type="entry name" value="WINGED HELIX-TURN-HELIX TRANSCRIPTIONAL REGULATOR, RRF2 FAMILY"/>
    <property type="match status" value="1"/>
</dbReference>